<evidence type="ECO:0000313" key="2">
    <source>
        <dbReference type="Proteomes" id="UP000029628"/>
    </source>
</evidence>
<keyword evidence="2" id="KW-1185">Reference proteome</keyword>
<dbReference type="eggNOG" id="COG0438">
    <property type="taxonomic scope" value="Bacteria"/>
</dbReference>
<sequence length="380" mass="43410">MRVAILESIVMPAGHEVEFDRILVDELRRQGHEPIMFVPENFPFKVTYDADVTYLDGGEAISYAGVGRLKKLYLSLLREKRRRAWFNAAYERANRGECDAIIIPTGTYRYIKTILRSRLKDAPVPVYIIFHGINPKEQPKFEKQARKVAAYSNIHLKVITLRNDFVGKGLTNVSLMPPPVFTPAHRTVIRNSTVTPPITLGFFGQFRKEKNLPLLLEAFCKTSFTVPVRLIVQGATAKPEDGALFNQIAKDYEKYKNIEFWHRNLIGEEWNDALLSVDALLIPYAAERYRYHWGAMLFTAIGFYKPVLVSPELNPEVLERFHIGETIAMDSVDALGKDLKNFVERLTNQENLYGKELERANAEFSASRLITNILGPYTVL</sequence>
<accession>A0A096AKW2</accession>
<dbReference type="Proteomes" id="UP000029628">
    <property type="component" value="Unassembled WGS sequence"/>
</dbReference>
<evidence type="ECO:0000313" key="1">
    <source>
        <dbReference type="EMBL" id="KGF47266.1"/>
    </source>
</evidence>
<dbReference type="AlphaFoldDB" id="A0A096AKW2"/>
<dbReference type="GO" id="GO:0016740">
    <property type="term" value="F:transferase activity"/>
    <property type="evidence" value="ECO:0007669"/>
    <property type="project" value="UniProtKB-KW"/>
</dbReference>
<gene>
    <name evidence="1" type="ORF">HMPREF0872_05290</name>
</gene>
<dbReference type="EMBL" id="JRNT01000014">
    <property type="protein sequence ID" value="KGF47266.1"/>
    <property type="molecule type" value="Genomic_DNA"/>
</dbReference>
<comment type="caution">
    <text evidence="1">The sequence shown here is derived from an EMBL/GenBank/DDBJ whole genome shotgun (WGS) entry which is preliminary data.</text>
</comment>
<dbReference type="SUPFAM" id="SSF53756">
    <property type="entry name" value="UDP-Glycosyltransferase/glycogen phosphorylase"/>
    <property type="match status" value="1"/>
</dbReference>
<dbReference type="Gene3D" id="3.40.50.2000">
    <property type="entry name" value="Glycogen Phosphorylase B"/>
    <property type="match status" value="2"/>
</dbReference>
<dbReference type="RefSeq" id="WP_038152569.1">
    <property type="nucleotide sequence ID" value="NZ_JRNT01000014.1"/>
</dbReference>
<protein>
    <submittedName>
        <fullName evidence="1">Glycosyl transferase family 1</fullName>
    </submittedName>
</protein>
<name>A0A096AKW2_9FIRM</name>
<organism evidence="1 2">
    <name type="scientific">Veillonella montpellierensis DNF00314</name>
    <dbReference type="NCBI Taxonomy" id="1401067"/>
    <lineage>
        <taxon>Bacteria</taxon>
        <taxon>Bacillati</taxon>
        <taxon>Bacillota</taxon>
        <taxon>Negativicutes</taxon>
        <taxon>Veillonellales</taxon>
        <taxon>Veillonellaceae</taxon>
        <taxon>Veillonella</taxon>
    </lineage>
</organism>
<reference evidence="1 2" key="1">
    <citation type="submission" date="2014-07" db="EMBL/GenBank/DDBJ databases">
        <authorList>
            <person name="McCorrison J."/>
            <person name="Sanka R."/>
            <person name="Torralba M."/>
            <person name="Gillis M."/>
            <person name="Haft D.H."/>
            <person name="Methe B."/>
            <person name="Sutton G."/>
            <person name="Nelson K.E."/>
        </authorList>
    </citation>
    <scope>NUCLEOTIDE SEQUENCE [LARGE SCALE GENOMIC DNA]</scope>
    <source>
        <strain evidence="1 2">DNF00314</strain>
    </source>
</reference>
<keyword evidence="1" id="KW-0808">Transferase</keyword>
<proteinExistence type="predicted"/>